<feature type="transmembrane region" description="Helical" evidence="2">
    <location>
        <begin position="6"/>
        <end position="25"/>
    </location>
</feature>
<sequence length="100" mass="10915">MLINAAFHTGIWALVFFIVGMIKPRWPLFFLKKPDRFKILIISTILFMISATLYGEGNRQAKLAQAPKPAAAESFDPASAPVPVPMPAPAPVSKPNSPKI</sequence>
<accession>A0AA43TNQ1</accession>
<dbReference type="AlphaFoldDB" id="A0AA43TNQ1"/>
<evidence type="ECO:0000313" key="4">
    <source>
        <dbReference type="Proteomes" id="UP001160519"/>
    </source>
</evidence>
<feature type="compositionally biased region" description="Low complexity" evidence="1">
    <location>
        <begin position="65"/>
        <end position="79"/>
    </location>
</feature>
<reference evidence="3" key="1">
    <citation type="submission" date="2023-01" db="EMBL/GenBank/DDBJ databases">
        <title>Biogeochemical cycle of methane in antarctic sediments.</title>
        <authorList>
            <person name="Roldan D.M."/>
            <person name="Menes R.J."/>
        </authorList>
    </citation>
    <scope>NUCLEOTIDE SEQUENCE [LARGE SCALE GENOMIC DNA]</scope>
    <source>
        <strain evidence="3">K-2018 MAG008</strain>
    </source>
</reference>
<organism evidence="3 4">
    <name type="scientific">Candidatus Methylobacter titanis</name>
    <dbReference type="NCBI Taxonomy" id="3053457"/>
    <lineage>
        <taxon>Bacteria</taxon>
        <taxon>Pseudomonadati</taxon>
        <taxon>Pseudomonadota</taxon>
        <taxon>Gammaproteobacteria</taxon>
        <taxon>Methylococcales</taxon>
        <taxon>Methylococcaceae</taxon>
        <taxon>Methylobacter</taxon>
    </lineage>
</organism>
<comment type="caution">
    <text evidence="3">The sequence shown here is derived from an EMBL/GenBank/DDBJ whole genome shotgun (WGS) entry which is preliminary data.</text>
</comment>
<name>A0AA43TNQ1_9GAMM</name>
<feature type="transmembrane region" description="Helical" evidence="2">
    <location>
        <begin position="37"/>
        <end position="55"/>
    </location>
</feature>
<keyword evidence="2" id="KW-0812">Transmembrane</keyword>
<gene>
    <name evidence="3" type="ORF">PSU93_02050</name>
</gene>
<dbReference type="EMBL" id="JAQSDF010000003">
    <property type="protein sequence ID" value="MDI1229915.1"/>
    <property type="molecule type" value="Genomic_DNA"/>
</dbReference>
<protein>
    <submittedName>
        <fullName evidence="3">Uncharacterized protein</fullName>
    </submittedName>
</protein>
<feature type="compositionally biased region" description="Pro residues" evidence="1">
    <location>
        <begin position="80"/>
        <end position="92"/>
    </location>
</feature>
<evidence type="ECO:0000313" key="3">
    <source>
        <dbReference type="EMBL" id="MDI1229915.1"/>
    </source>
</evidence>
<keyword evidence="4" id="KW-1185">Reference proteome</keyword>
<proteinExistence type="predicted"/>
<dbReference type="Proteomes" id="UP001160519">
    <property type="component" value="Unassembled WGS sequence"/>
</dbReference>
<evidence type="ECO:0000256" key="1">
    <source>
        <dbReference type="SAM" id="MobiDB-lite"/>
    </source>
</evidence>
<evidence type="ECO:0000256" key="2">
    <source>
        <dbReference type="SAM" id="Phobius"/>
    </source>
</evidence>
<keyword evidence="2" id="KW-1133">Transmembrane helix</keyword>
<keyword evidence="2" id="KW-0472">Membrane</keyword>
<feature type="region of interest" description="Disordered" evidence="1">
    <location>
        <begin position="65"/>
        <end position="100"/>
    </location>
</feature>